<dbReference type="GO" id="GO:0000155">
    <property type="term" value="F:phosphorelay sensor kinase activity"/>
    <property type="evidence" value="ECO:0007669"/>
    <property type="project" value="InterPro"/>
</dbReference>
<dbReference type="InterPro" id="IPR003661">
    <property type="entry name" value="HisK_dim/P_dom"/>
</dbReference>
<gene>
    <name evidence="12" type="ORF">HCBAA847_1160</name>
    <name evidence="13" type="ORF">HCCG_01487</name>
</gene>
<name>A0AAI8QGW8_9HELI</name>
<dbReference type="KEGG" id="hcb:HCBAA847_1160"/>
<feature type="transmembrane region" description="Helical" evidence="10">
    <location>
        <begin position="173"/>
        <end position="195"/>
    </location>
</feature>
<dbReference type="PRINTS" id="PR00344">
    <property type="entry name" value="BCTRLSENSOR"/>
</dbReference>
<dbReference type="GeneID" id="66539313"/>
<keyword evidence="5" id="KW-0547">Nucleotide-binding</keyword>
<dbReference type="Pfam" id="PF02518">
    <property type="entry name" value="HATPase_c"/>
    <property type="match status" value="1"/>
</dbReference>
<dbReference type="SUPFAM" id="SSF55874">
    <property type="entry name" value="ATPase domain of HSP90 chaperone/DNA topoisomerase II/histidine kinase"/>
    <property type="match status" value="1"/>
</dbReference>
<dbReference type="InterPro" id="IPR036890">
    <property type="entry name" value="HATPase_C_sf"/>
</dbReference>
<evidence type="ECO:0000256" key="6">
    <source>
        <dbReference type="ARBA" id="ARBA00022777"/>
    </source>
</evidence>
<dbReference type="SUPFAM" id="SSF47384">
    <property type="entry name" value="Homodimeric domain of signal transducing histidine kinase"/>
    <property type="match status" value="1"/>
</dbReference>
<evidence type="ECO:0000256" key="10">
    <source>
        <dbReference type="SAM" id="Phobius"/>
    </source>
</evidence>
<reference evidence="12" key="3">
    <citation type="submission" date="2012-07" db="EMBL/GenBank/DDBJ databases">
        <authorList>
            <person name="Akiyama T."/>
            <person name="Takeshita N."/>
            <person name="Ohmagari N."/>
            <person name="Kirikae T."/>
        </authorList>
    </citation>
    <scope>NUCLEOTIDE SEQUENCE</scope>
    <source>
        <strain evidence="12">ATCC BAA-847</strain>
    </source>
</reference>
<dbReference type="Proteomes" id="UP000006036">
    <property type="component" value="Chromosome 1"/>
</dbReference>
<reference evidence="13" key="1">
    <citation type="submission" date="2008-08" db="EMBL/GenBank/DDBJ databases">
        <title>Annotation of Helicobacter cinaedi strain CCUG 18818.</title>
        <authorList>
            <consortium name="The Broad Institute Genome Sequencing Platform"/>
            <person name="Fox J.G."/>
            <person name="Shen Z."/>
            <person name="Charoenlap N."/>
            <person name="Schauer D.B."/>
            <person name="Ward D."/>
            <person name="Mehta T."/>
            <person name="Young S."/>
            <person name="Jaffe D."/>
            <person name="Gnerre S."/>
            <person name="Berlin A."/>
            <person name="Heiman D."/>
            <person name="Hepburn T."/>
            <person name="Shea T."/>
            <person name="Sykes S."/>
            <person name="Alvarado L."/>
            <person name="Kodira C."/>
            <person name="Borodovsky M."/>
            <person name="Lander E."/>
            <person name="Galagan J."/>
            <person name="Nusbaum C."/>
            <person name="Birren B."/>
        </authorList>
    </citation>
    <scope>NUCLEOTIDE SEQUENCE</scope>
    <source>
        <strain evidence="13">CCUG 18818</strain>
    </source>
</reference>
<dbReference type="EMBL" id="AP012492">
    <property type="protein sequence ID" value="BAM32397.1"/>
    <property type="molecule type" value="Genomic_DNA"/>
</dbReference>
<sequence>MRNIFTHFINKTSFHTQTTILVWIIIVGFALVASVGLLTLIGLKSEFDTNSPQNRNIHSLILLNKNYDPYKPNDKIPQLLEMWEQYKMYNLTKNQNLATTHLREWYAKTFKPSHYTQIQTLLAKENTILESIDKAFITNDSHSIPSLLEEQILLAFDIALYNKYITDSLYQNTFIILAIFMFIVITTIIILALSIRQSININHLTLEQLVQEKTQELQNLNENLQKSIDYEVEQNRKKDLIMYQQARLASMGEMIQNIAHQWRQPLNSLMVLIQSFKSKAMQKKLDDEFVLTQTQYGMKIATEMSNTIENFRNFFRPENKTEPFTLSSSIWDSVELLKAQLIESSIEVKVCIEESEKDLSIDGFQNSFTQVILILINNAIDALKLTMENKEGEKDFSPLIAISLDKVGYNVALCVKDNAGGIHLEDKSKVFEPYFTTKHKSVGTGVGLYMAKQIIERQFNGTINVANTHWSNGDFERNKDSRNKEYFGAEFSINIPLQKD</sequence>
<keyword evidence="6 12" id="KW-0418">Kinase</keyword>
<organism evidence="12 15">
    <name type="scientific">Helicobacter cinaedi CCUG 18818 = ATCC BAA-847</name>
    <dbReference type="NCBI Taxonomy" id="537971"/>
    <lineage>
        <taxon>Bacteria</taxon>
        <taxon>Pseudomonadati</taxon>
        <taxon>Campylobacterota</taxon>
        <taxon>Epsilonproteobacteria</taxon>
        <taxon>Campylobacterales</taxon>
        <taxon>Helicobacteraceae</taxon>
        <taxon>Helicobacter</taxon>
    </lineage>
</organism>
<protein>
    <recommendedName>
        <fullName evidence="2">histidine kinase</fullName>
        <ecNumber evidence="2">2.7.13.3</ecNumber>
    </recommendedName>
</protein>
<keyword evidence="8" id="KW-0902">Two-component regulatory system</keyword>
<dbReference type="InterPro" id="IPR003594">
    <property type="entry name" value="HATPase_dom"/>
</dbReference>
<dbReference type="SMART" id="SM00387">
    <property type="entry name" value="HATPase_c"/>
    <property type="match status" value="1"/>
</dbReference>
<evidence type="ECO:0000313" key="14">
    <source>
        <dbReference type="Proteomes" id="UP000005755"/>
    </source>
</evidence>
<dbReference type="Gene3D" id="1.10.287.130">
    <property type="match status" value="1"/>
</dbReference>
<evidence type="ECO:0000256" key="4">
    <source>
        <dbReference type="ARBA" id="ARBA00022679"/>
    </source>
</evidence>
<dbReference type="EMBL" id="DS990392">
    <property type="protein sequence ID" value="EFR46939.1"/>
    <property type="molecule type" value="Genomic_DNA"/>
</dbReference>
<keyword evidence="10" id="KW-0812">Transmembrane</keyword>
<keyword evidence="7" id="KW-0067">ATP-binding</keyword>
<evidence type="ECO:0000256" key="5">
    <source>
        <dbReference type="ARBA" id="ARBA00022741"/>
    </source>
</evidence>
<feature type="coiled-coil region" evidence="9">
    <location>
        <begin position="203"/>
        <end position="230"/>
    </location>
</feature>
<keyword evidence="10" id="KW-0472">Membrane</keyword>
<keyword evidence="14" id="KW-1185">Reference proteome</keyword>
<keyword evidence="3" id="KW-0597">Phosphoprotein</keyword>
<accession>A0AAI8QGW8</accession>
<evidence type="ECO:0000256" key="2">
    <source>
        <dbReference type="ARBA" id="ARBA00012438"/>
    </source>
</evidence>
<dbReference type="EC" id="2.7.13.3" evidence="2"/>
<dbReference type="PANTHER" id="PTHR43065:SF10">
    <property type="entry name" value="PEROXIDE STRESS-ACTIVATED HISTIDINE KINASE MAK3"/>
    <property type="match status" value="1"/>
</dbReference>
<keyword evidence="10" id="KW-1133">Transmembrane helix</keyword>
<keyword evidence="9" id="KW-0175">Coiled coil</keyword>
<dbReference type="InterPro" id="IPR036097">
    <property type="entry name" value="HisK_dim/P_sf"/>
</dbReference>
<feature type="domain" description="Histidine kinase" evidence="11">
    <location>
        <begin position="257"/>
        <end position="499"/>
    </location>
</feature>
<reference evidence="12 15" key="2">
    <citation type="journal article" date="2012" name="J. Bacteriol.">
        <title>Complete Genome Sequence of Helicobacter cinaedi Type Strain ATCC BAA-847.</title>
        <authorList>
            <person name="Miyoshi-Akiyama T."/>
            <person name="Takeshita N."/>
            <person name="Ohmagari N."/>
            <person name="Kirikae T."/>
        </authorList>
    </citation>
    <scope>NUCLEOTIDE SEQUENCE [LARGE SCALE GENOMIC DNA]</scope>
    <source>
        <strain evidence="12 15">ATCC BAA-847</strain>
    </source>
</reference>
<evidence type="ECO:0000256" key="1">
    <source>
        <dbReference type="ARBA" id="ARBA00000085"/>
    </source>
</evidence>
<keyword evidence="4 12" id="KW-0808">Transferase</keyword>
<evidence type="ECO:0000256" key="7">
    <source>
        <dbReference type="ARBA" id="ARBA00022840"/>
    </source>
</evidence>
<evidence type="ECO:0000313" key="13">
    <source>
        <dbReference type="EMBL" id="EFR46939.1"/>
    </source>
</evidence>
<dbReference type="PANTHER" id="PTHR43065">
    <property type="entry name" value="SENSOR HISTIDINE KINASE"/>
    <property type="match status" value="1"/>
</dbReference>
<feature type="transmembrane region" description="Helical" evidence="10">
    <location>
        <begin position="20"/>
        <end position="43"/>
    </location>
</feature>
<dbReference type="RefSeq" id="WP_002956819.1">
    <property type="nucleotide sequence ID" value="NC_020555.1"/>
</dbReference>
<dbReference type="Proteomes" id="UP000005755">
    <property type="component" value="Unassembled WGS sequence"/>
</dbReference>
<evidence type="ECO:0000313" key="15">
    <source>
        <dbReference type="Proteomes" id="UP000006036"/>
    </source>
</evidence>
<comment type="catalytic activity">
    <reaction evidence="1">
        <text>ATP + protein L-histidine = ADP + protein N-phospho-L-histidine.</text>
        <dbReference type="EC" id="2.7.13.3"/>
    </reaction>
</comment>
<proteinExistence type="predicted"/>
<dbReference type="CDD" id="cd00082">
    <property type="entry name" value="HisKA"/>
    <property type="match status" value="1"/>
</dbReference>
<evidence type="ECO:0000259" key="11">
    <source>
        <dbReference type="PROSITE" id="PS50109"/>
    </source>
</evidence>
<evidence type="ECO:0000256" key="3">
    <source>
        <dbReference type="ARBA" id="ARBA00022553"/>
    </source>
</evidence>
<dbReference type="AlphaFoldDB" id="A0AAI8QGW8"/>
<dbReference type="GO" id="GO:0005524">
    <property type="term" value="F:ATP binding"/>
    <property type="evidence" value="ECO:0007669"/>
    <property type="project" value="UniProtKB-KW"/>
</dbReference>
<evidence type="ECO:0000313" key="12">
    <source>
        <dbReference type="EMBL" id="BAM32397.1"/>
    </source>
</evidence>
<reference evidence="14" key="4">
    <citation type="journal article" date="2014" name="Genome Announc.">
        <title>Draft genome sequences of six enterohepatic helicobacter species isolated from humans and one from rhesus macaques.</title>
        <authorList>
            <person name="Shen Z."/>
            <person name="Sheh A."/>
            <person name="Young S.K."/>
            <person name="Abouelliel A."/>
            <person name="Ward D.V."/>
            <person name="Earl A.M."/>
            <person name="Fox J.G."/>
        </authorList>
    </citation>
    <scope>NUCLEOTIDE SEQUENCE [LARGE SCALE GENOMIC DNA]</scope>
    <source>
        <strain evidence="14">CCUG 18818</strain>
    </source>
</reference>
<dbReference type="Gene3D" id="3.30.565.10">
    <property type="entry name" value="Histidine kinase-like ATPase, C-terminal domain"/>
    <property type="match status" value="1"/>
</dbReference>
<dbReference type="PROSITE" id="PS50109">
    <property type="entry name" value="HIS_KIN"/>
    <property type="match status" value="1"/>
</dbReference>
<dbReference type="InterPro" id="IPR004358">
    <property type="entry name" value="Sig_transdc_His_kin-like_C"/>
</dbReference>
<evidence type="ECO:0000256" key="8">
    <source>
        <dbReference type="ARBA" id="ARBA00023012"/>
    </source>
</evidence>
<evidence type="ECO:0000256" key="9">
    <source>
        <dbReference type="SAM" id="Coils"/>
    </source>
</evidence>
<dbReference type="InterPro" id="IPR005467">
    <property type="entry name" value="His_kinase_dom"/>
</dbReference>